<dbReference type="RefSeq" id="WP_311656504.1">
    <property type="nucleotide sequence ID" value="NZ_JAVRHY010000001.1"/>
</dbReference>
<dbReference type="SUPFAM" id="SSF53901">
    <property type="entry name" value="Thiolase-like"/>
    <property type="match status" value="1"/>
</dbReference>
<dbReference type="PANTHER" id="PTHR34069:SF2">
    <property type="entry name" value="BETA-KETOACYL-[ACYL-CARRIER-PROTEIN] SYNTHASE III"/>
    <property type="match status" value="1"/>
</dbReference>
<evidence type="ECO:0000259" key="4">
    <source>
        <dbReference type="Pfam" id="PF08545"/>
    </source>
</evidence>
<dbReference type="PANTHER" id="PTHR34069">
    <property type="entry name" value="3-OXOACYL-[ACYL-CARRIER-PROTEIN] SYNTHASE 3"/>
    <property type="match status" value="1"/>
</dbReference>
<dbReference type="Pfam" id="PF08545">
    <property type="entry name" value="ACP_syn_III"/>
    <property type="match status" value="1"/>
</dbReference>
<dbReference type="Gene3D" id="3.40.47.10">
    <property type="match status" value="2"/>
</dbReference>
<keyword evidence="1" id="KW-0808">Transferase</keyword>
<protein>
    <submittedName>
        <fullName evidence="5">Beta-ketoacyl-ACP synthase III</fullName>
    </submittedName>
</protein>
<evidence type="ECO:0000313" key="5">
    <source>
        <dbReference type="EMBL" id="MDT0616966.1"/>
    </source>
</evidence>
<evidence type="ECO:0000256" key="1">
    <source>
        <dbReference type="ARBA" id="ARBA00022679"/>
    </source>
</evidence>
<feature type="domain" description="Beta-ketoacyl-[acyl-carrier-protein] synthase III N-terminal" evidence="4">
    <location>
        <begin position="150"/>
        <end position="226"/>
    </location>
</feature>
<evidence type="ECO:0000313" key="6">
    <source>
        <dbReference type="Proteomes" id="UP001259982"/>
    </source>
</evidence>
<accession>A0ABU3B7J5</accession>
<dbReference type="CDD" id="cd00830">
    <property type="entry name" value="KAS_III"/>
    <property type="match status" value="1"/>
</dbReference>
<comment type="caution">
    <text evidence="5">The sequence shown here is derived from an EMBL/GenBank/DDBJ whole genome shotgun (WGS) entry which is preliminary data.</text>
</comment>
<dbReference type="Pfam" id="PF08541">
    <property type="entry name" value="ACP_syn_III_C"/>
    <property type="match status" value="1"/>
</dbReference>
<evidence type="ECO:0000256" key="2">
    <source>
        <dbReference type="ARBA" id="ARBA00023315"/>
    </source>
</evidence>
<dbReference type="Proteomes" id="UP001259982">
    <property type="component" value="Unassembled WGS sequence"/>
</dbReference>
<proteinExistence type="predicted"/>
<keyword evidence="2" id="KW-0012">Acyltransferase</keyword>
<gene>
    <name evidence="5" type="ORF">RM531_00620</name>
</gene>
<reference evidence="5 6" key="1">
    <citation type="submission" date="2023-09" db="EMBL/GenBank/DDBJ databases">
        <authorList>
            <person name="Rey-Velasco X."/>
        </authorList>
    </citation>
    <scope>NUCLEOTIDE SEQUENCE [LARGE SCALE GENOMIC DNA]</scope>
    <source>
        <strain evidence="5 6">P385</strain>
    </source>
</reference>
<dbReference type="NCBIfam" id="NF005703">
    <property type="entry name" value="PRK07515.1"/>
    <property type="match status" value="1"/>
</dbReference>
<organism evidence="5 6">
    <name type="scientific">Spectribacter acetivorans</name>
    <dbReference type="NCBI Taxonomy" id="3075603"/>
    <lineage>
        <taxon>Bacteria</taxon>
        <taxon>Pseudomonadati</taxon>
        <taxon>Pseudomonadota</taxon>
        <taxon>Gammaproteobacteria</taxon>
        <taxon>Salinisphaerales</taxon>
        <taxon>Salinisphaeraceae</taxon>
        <taxon>Spectribacter</taxon>
    </lineage>
</organism>
<dbReference type="EMBL" id="JAVRHY010000001">
    <property type="protein sequence ID" value="MDT0616966.1"/>
    <property type="molecule type" value="Genomic_DNA"/>
</dbReference>
<sequence>MTKAVITGTGLYTPPDAISNDELVASFNQYVSEYNDAHAAEIAAGDREPLVPSSSEFIVKASGIESRYSVDKAGVLDPSCMRPRIRTRSNDEPSLMCEMSISAARECLDRAGREPGEVDAVLVACSNLPRAYPALAVEVQEYLGAGRFGFDMNVACASAAFGIQTAVNMIEGGSADSVLMVNPEICTAHLNFRDRDSHFIFGDVCTAVLVESEERAAGRGFNVLGTRLITKFSNNIRNNFGFLNPSENQPRPDYDRLFVQNGRRVFKDVGPMVAELIAGHVGDLGLDTESLRRLWLHQANINMNTLIAKRVLGHEPSAEEMPSVLHEFGNTSSASPVIVFHRHHEDLASGDLAVMCGFGAGYSAGSVVLRRA</sequence>
<keyword evidence="6" id="KW-1185">Reference proteome</keyword>
<dbReference type="InterPro" id="IPR013751">
    <property type="entry name" value="ACP_syn_III_N"/>
</dbReference>
<dbReference type="InterPro" id="IPR013747">
    <property type="entry name" value="ACP_syn_III_C"/>
</dbReference>
<feature type="domain" description="Beta-ketoacyl-[acyl-carrier-protein] synthase III C-terminal" evidence="3">
    <location>
        <begin position="285"/>
        <end position="370"/>
    </location>
</feature>
<evidence type="ECO:0000259" key="3">
    <source>
        <dbReference type="Pfam" id="PF08541"/>
    </source>
</evidence>
<dbReference type="InterPro" id="IPR016039">
    <property type="entry name" value="Thiolase-like"/>
</dbReference>
<name>A0ABU3B7J5_9GAMM</name>